<protein>
    <submittedName>
        <fullName evidence="4">Serine hydrolase</fullName>
    </submittedName>
</protein>
<sequence>MTTTKMLARLLGAMALVTACMACAAPPTSFEALDGYLQTELQRAGIPGAALVVVADGRIVHLHGYGVSGPDGRLPTPDTVFQIGSNSKSFTALAVMQLAEAGRLQLDAPVQRYLPWFRVADADASARITLRQLLNQTSGFAHREGQTDFANAYAGADALERRVRALAGVRLASVPGQRWAYSNINFVILGCVIEAVSGTPYARYMSEHVFEPLGMRNTAAASQSPAHADVAKGYRFWFGKAIAADGLPYPQTLVPAGYLTSTARDMGTYLIAHLGGGPRIVSASGLAELHRAGANTGQRYGYAMGWATERDAPGLLTHEGQTPEFTSAMGIDLQRRSGFALLLNASDALAGPVVLRLGPQLVNYLRGAAPVALESRAAWPPVLIALAALLALQGGIGVWLVRRTARPPSAPGRWPVLRIWWPPAAGLLLAAALVVYIPMVQEIDLKGMLLFAPDATWLLLLNAVLALCLGVFQTLLGRRRGEPGGVSRPA</sequence>
<proteinExistence type="predicted"/>
<dbReference type="Gene3D" id="3.40.710.10">
    <property type="entry name" value="DD-peptidase/beta-lactamase superfamily"/>
    <property type="match status" value="1"/>
</dbReference>
<keyword evidence="1" id="KW-0472">Membrane</keyword>
<gene>
    <name evidence="4" type="ORF">GTP91_09805</name>
</gene>
<name>A0A845FY83_9BURK</name>
<feature type="transmembrane region" description="Helical" evidence="1">
    <location>
        <begin position="378"/>
        <end position="399"/>
    </location>
</feature>
<accession>A0A845FY83</accession>
<dbReference type="AlphaFoldDB" id="A0A845FY83"/>
<dbReference type="Pfam" id="PF00144">
    <property type="entry name" value="Beta-lactamase"/>
    <property type="match status" value="1"/>
</dbReference>
<dbReference type="Proteomes" id="UP000470302">
    <property type="component" value="Unassembled WGS sequence"/>
</dbReference>
<keyword evidence="1" id="KW-1133">Transmembrane helix</keyword>
<dbReference type="PANTHER" id="PTHR46825">
    <property type="entry name" value="D-ALANYL-D-ALANINE-CARBOXYPEPTIDASE/ENDOPEPTIDASE AMPH"/>
    <property type="match status" value="1"/>
</dbReference>
<comment type="caution">
    <text evidence="4">The sequence shown here is derived from an EMBL/GenBank/DDBJ whole genome shotgun (WGS) entry which is preliminary data.</text>
</comment>
<feature type="signal peptide" evidence="2">
    <location>
        <begin position="1"/>
        <end position="24"/>
    </location>
</feature>
<feature type="domain" description="Beta-lactamase-related" evidence="3">
    <location>
        <begin position="34"/>
        <end position="347"/>
    </location>
</feature>
<dbReference type="InterPro" id="IPR050491">
    <property type="entry name" value="AmpC-like"/>
</dbReference>
<evidence type="ECO:0000313" key="4">
    <source>
        <dbReference type="EMBL" id="MYM87473.1"/>
    </source>
</evidence>
<keyword evidence="4" id="KW-0378">Hydrolase</keyword>
<dbReference type="PANTHER" id="PTHR46825:SF9">
    <property type="entry name" value="BETA-LACTAMASE-RELATED DOMAIN-CONTAINING PROTEIN"/>
    <property type="match status" value="1"/>
</dbReference>
<evidence type="ECO:0000256" key="2">
    <source>
        <dbReference type="SAM" id="SignalP"/>
    </source>
</evidence>
<dbReference type="SUPFAM" id="SSF56601">
    <property type="entry name" value="beta-lactamase/transpeptidase-like"/>
    <property type="match status" value="1"/>
</dbReference>
<evidence type="ECO:0000259" key="3">
    <source>
        <dbReference type="Pfam" id="PF00144"/>
    </source>
</evidence>
<dbReference type="PROSITE" id="PS51257">
    <property type="entry name" value="PROKAR_LIPOPROTEIN"/>
    <property type="match status" value="1"/>
</dbReference>
<dbReference type="InterPro" id="IPR001466">
    <property type="entry name" value="Beta-lactam-related"/>
</dbReference>
<organism evidence="4 5">
    <name type="scientific">Duganella vulcania</name>
    <dbReference type="NCBI Taxonomy" id="2692166"/>
    <lineage>
        <taxon>Bacteria</taxon>
        <taxon>Pseudomonadati</taxon>
        <taxon>Pseudomonadota</taxon>
        <taxon>Betaproteobacteria</taxon>
        <taxon>Burkholderiales</taxon>
        <taxon>Oxalobacteraceae</taxon>
        <taxon>Telluria group</taxon>
        <taxon>Duganella</taxon>
    </lineage>
</organism>
<feature type="chain" id="PRO_5032387648" evidence="2">
    <location>
        <begin position="25"/>
        <end position="490"/>
    </location>
</feature>
<feature type="transmembrane region" description="Helical" evidence="1">
    <location>
        <begin position="457"/>
        <end position="476"/>
    </location>
</feature>
<dbReference type="EMBL" id="WWCW01000024">
    <property type="protein sequence ID" value="MYM87473.1"/>
    <property type="molecule type" value="Genomic_DNA"/>
</dbReference>
<evidence type="ECO:0000313" key="5">
    <source>
        <dbReference type="Proteomes" id="UP000470302"/>
    </source>
</evidence>
<keyword evidence="2" id="KW-0732">Signal</keyword>
<dbReference type="GO" id="GO:0016787">
    <property type="term" value="F:hydrolase activity"/>
    <property type="evidence" value="ECO:0007669"/>
    <property type="project" value="UniProtKB-KW"/>
</dbReference>
<reference evidence="4 5" key="1">
    <citation type="submission" date="2020-01" db="EMBL/GenBank/DDBJ databases">
        <title>Novel species isolated from a subtropical stream in China.</title>
        <authorList>
            <person name="Lu H."/>
        </authorList>
    </citation>
    <scope>NUCLEOTIDE SEQUENCE [LARGE SCALE GENOMIC DNA]</scope>
    <source>
        <strain evidence="4 5">FT82W</strain>
    </source>
</reference>
<feature type="transmembrane region" description="Helical" evidence="1">
    <location>
        <begin position="419"/>
        <end position="437"/>
    </location>
</feature>
<dbReference type="RefSeq" id="WP_161096608.1">
    <property type="nucleotide sequence ID" value="NZ_WWCW01000024.1"/>
</dbReference>
<evidence type="ECO:0000256" key="1">
    <source>
        <dbReference type="SAM" id="Phobius"/>
    </source>
</evidence>
<keyword evidence="1" id="KW-0812">Transmembrane</keyword>
<dbReference type="InterPro" id="IPR012338">
    <property type="entry name" value="Beta-lactam/transpept-like"/>
</dbReference>